<keyword evidence="2" id="KW-1185">Reference proteome</keyword>
<evidence type="ECO:0000313" key="2">
    <source>
        <dbReference type="Proteomes" id="UP000193224"/>
    </source>
</evidence>
<sequence length="74" mass="7842">MEALGREVASAVLSVHIKPDNRQLRTGGLVVGRRGIKKAPLPGQGAFLDFRLSGSGFLCRARCLLLRLGASLGI</sequence>
<organism evidence="1 2">
    <name type="scientific">Roseovarius aestuarii</name>
    <dbReference type="NCBI Taxonomy" id="475083"/>
    <lineage>
        <taxon>Bacteria</taxon>
        <taxon>Pseudomonadati</taxon>
        <taxon>Pseudomonadota</taxon>
        <taxon>Alphaproteobacteria</taxon>
        <taxon>Rhodobacterales</taxon>
        <taxon>Roseobacteraceae</taxon>
        <taxon>Roseovarius</taxon>
    </lineage>
</organism>
<gene>
    <name evidence="1" type="ORF">ROA7745_00882</name>
</gene>
<protein>
    <submittedName>
        <fullName evidence="1">Uncharacterized protein</fullName>
    </submittedName>
</protein>
<name>A0A1X7BN78_9RHOB</name>
<accession>A0A1X7BN78</accession>
<dbReference type="Proteomes" id="UP000193224">
    <property type="component" value="Unassembled WGS sequence"/>
</dbReference>
<dbReference type="AlphaFoldDB" id="A0A1X7BN78"/>
<proteinExistence type="predicted"/>
<reference evidence="1 2" key="1">
    <citation type="submission" date="2017-03" db="EMBL/GenBank/DDBJ databases">
        <authorList>
            <person name="Afonso C.L."/>
            <person name="Miller P.J."/>
            <person name="Scott M.A."/>
            <person name="Spackman E."/>
            <person name="Goraichik I."/>
            <person name="Dimitrov K.M."/>
            <person name="Suarez D.L."/>
            <person name="Swayne D.E."/>
        </authorList>
    </citation>
    <scope>NUCLEOTIDE SEQUENCE [LARGE SCALE GENOMIC DNA]</scope>
    <source>
        <strain evidence="1 2">CECT 7745</strain>
    </source>
</reference>
<dbReference type="EMBL" id="FWXB01000002">
    <property type="protein sequence ID" value="SMC11073.1"/>
    <property type="molecule type" value="Genomic_DNA"/>
</dbReference>
<evidence type="ECO:0000313" key="1">
    <source>
        <dbReference type="EMBL" id="SMC11073.1"/>
    </source>
</evidence>